<name>A0A1H0JDN2_9HYPH</name>
<keyword evidence="1" id="KW-0732">Signal</keyword>
<dbReference type="STRING" id="1166073.SAMN05192530_106133"/>
<sequence>MRMMRTFLFLGLALVVTSVRAADSFPGGVFGQADGCRYAKTGESSGADDFLLIDRDAITTAVAVCQIKKATMEGASAAKLVLSCESEGESGDDEAATASLRNGAWTVRLADGTAFGPAKRCP</sequence>
<reference evidence="2 3" key="1">
    <citation type="submission" date="2016-10" db="EMBL/GenBank/DDBJ databases">
        <authorList>
            <person name="de Groot N.N."/>
        </authorList>
    </citation>
    <scope>NUCLEOTIDE SEQUENCE [LARGE SCALE GENOMIC DNA]</scope>
    <source>
        <strain evidence="3">L7-484,KACC 16230,DSM 25025</strain>
    </source>
</reference>
<dbReference type="EMBL" id="FNIT01000006">
    <property type="protein sequence ID" value="SDO41744.1"/>
    <property type="molecule type" value="Genomic_DNA"/>
</dbReference>
<feature type="chain" id="PRO_5011673175" evidence="1">
    <location>
        <begin position="22"/>
        <end position="122"/>
    </location>
</feature>
<proteinExistence type="predicted"/>
<evidence type="ECO:0000313" key="2">
    <source>
        <dbReference type="EMBL" id="SDO41744.1"/>
    </source>
</evidence>
<accession>A0A1H0JDN2</accession>
<keyword evidence="3" id="KW-1185">Reference proteome</keyword>
<dbReference type="AlphaFoldDB" id="A0A1H0JDN2"/>
<dbReference type="Proteomes" id="UP000198793">
    <property type="component" value="Unassembled WGS sequence"/>
</dbReference>
<evidence type="ECO:0000256" key="1">
    <source>
        <dbReference type="SAM" id="SignalP"/>
    </source>
</evidence>
<evidence type="ECO:0000313" key="3">
    <source>
        <dbReference type="Proteomes" id="UP000198793"/>
    </source>
</evidence>
<protein>
    <submittedName>
        <fullName evidence="2">Uncharacterized protein</fullName>
    </submittedName>
</protein>
<gene>
    <name evidence="2" type="ORF">SAMN05192530_106133</name>
</gene>
<feature type="signal peptide" evidence="1">
    <location>
        <begin position="1"/>
        <end position="21"/>
    </location>
</feature>
<organism evidence="2 3">
    <name type="scientific">Aureimonas jatrophae</name>
    <dbReference type="NCBI Taxonomy" id="1166073"/>
    <lineage>
        <taxon>Bacteria</taxon>
        <taxon>Pseudomonadati</taxon>
        <taxon>Pseudomonadota</taxon>
        <taxon>Alphaproteobacteria</taxon>
        <taxon>Hyphomicrobiales</taxon>
        <taxon>Aurantimonadaceae</taxon>
        <taxon>Aureimonas</taxon>
    </lineage>
</organism>